<feature type="transmembrane region" description="Helical" evidence="6">
    <location>
        <begin position="191"/>
        <end position="214"/>
    </location>
</feature>
<feature type="domain" description="Copper resistance protein D" evidence="7">
    <location>
        <begin position="193"/>
        <end position="308"/>
    </location>
</feature>
<dbReference type="InterPro" id="IPR032694">
    <property type="entry name" value="CopC/D"/>
</dbReference>
<dbReference type="AlphaFoldDB" id="A0AAW3V2C4"/>
<proteinExistence type="predicted"/>
<reference evidence="8 10" key="1">
    <citation type="journal article" date="2015" name="Genome Announc.">
        <title>Complete genome sequences for 59 burkholderia isolates, both pathogenic and near neighbor.</title>
        <authorList>
            <person name="Johnson S.L."/>
            <person name="Bishop-Lilly K.A."/>
            <person name="Ladner J.T."/>
            <person name="Daligault H.E."/>
            <person name="Davenport K.W."/>
            <person name="Jaissle J."/>
            <person name="Frey K.G."/>
            <person name="Koroleva G.I."/>
            <person name="Bruce D.C."/>
            <person name="Coyne S.R."/>
            <person name="Broomall S.M."/>
            <person name="Li P.E."/>
            <person name="Teshima H."/>
            <person name="Gibbons H.S."/>
            <person name="Palacios G.F."/>
            <person name="Rosenzweig C.N."/>
            <person name="Redden C.L."/>
            <person name="Xu Y."/>
            <person name="Minogue T.D."/>
            <person name="Chain P.S."/>
        </authorList>
    </citation>
    <scope>NUCLEOTIDE SEQUENCE [LARGE SCALE GENOMIC DNA]</scope>
    <source>
        <strain evidence="8 10">ATCC BAA-463</strain>
        <plasmid evidence="8 10">pBIL</plasmid>
    </source>
</reference>
<name>A0AAW3V2C4_9BURK</name>
<feature type="transmembrane region" description="Helical" evidence="6">
    <location>
        <begin position="90"/>
        <end position="112"/>
    </location>
</feature>
<gene>
    <name evidence="9" type="ORF">GGD69_005897</name>
    <name evidence="8" type="ORF">OI25_8219</name>
</gene>
<protein>
    <submittedName>
        <fullName evidence="8">Copper resistance D family protein</fullName>
    </submittedName>
    <submittedName>
        <fullName evidence="9">Copper resistance protein D</fullName>
    </submittedName>
</protein>
<dbReference type="KEGG" id="bfn:OI25_8219"/>
<dbReference type="EMBL" id="JACIIK010000011">
    <property type="protein sequence ID" value="MBB6205003.1"/>
    <property type="molecule type" value="Genomic_DNA"/>
</dbReference>
<evidence type="ECO:0000313" key="10">
    <source>
        <dbReference type="Proteomes" id="UP000032614"/>
    </source>
</evidence>
<evidence type="ECO:0000256" key="5">
    <source>
        <dbReference type="ARBA" id="ARBA00023136"/>
    </source>
</evidence>
<dbReference type="PANTHER" id="PTHR34820:SF4">
    <property type="entry name" value="INNER MEMBRANE PROTEIN YEBZ"/>
    <property type="match status" value="1"/>
</dbReference>
<evidence type="ECO:0000256" key="1">
    <source>
        <dbReference type="ARBA" id="ARBA00004651"/>
    </source>
</evidence>
<dbReference type="Proteomes" id="UP000032614">
    <property type="component" value="Plasmid pBIL"/>
</dbReference>
<evidence type="ECO:0000256" key="4">
    <source>
        <dbReference type="ARBA" id="ARBA00022989"/>
    </source>
</evidence>
<dbReference type="InterPro" id="IPR008457">
    <property type="entry name" value="Cu-R_CopD_dom"/>
</dbReference>
<evidence type="ECO:0000256" key="2">
    <source>
        <dbReference type="ARBA" id="ARBA00022475"/>
    </source>
</evidence>
<keyword evidence="3 6" id="KW-0812">Transmembrane</keyword>
<evidence type="ECO:0000256" key="3">
    <source>
        <dbReference type="ARBA" id="ARBA00022692"/>
    </source>
</evidence>
<geneLocation type="plasmid" evidence="8 10">
    <name>pBIL</name>
</geneLocation>
<evidence type="ECO:0000313" key="8">
    <source>
        <dbReference type="EMBL" id="AJZ56157.1"/>
    </source>
</evidence>
<evidence type="ECO:0000313" key="11">
    <source>
        <dbReference type="Proteomes" id="UP000518681"/>
    </source>
</evidence>
<dbReference type="EMBL" id="CP010024">
    <property type="protein sequence ID" value="AJZ56157.1"/>
    <property type="molecule type" value="Genomic_DNA"/>
</dbReference>
<reference evidence="9 11" key="2">
    <citation type="submission" date="2020-08" db="EMBL/GenBank/DDBJ databases">
        <title>Genomic Encyclopedia of Type Strains, Phase IV (KMG-V): Genome sequencing to study the core and pangenomes of soil and plant-associated prokaryotes.</title>
        <authorList>
            <person name="Whitman W."/>
        </authorList>
    </citation>
    <scope>NUCLEOTIDE SEQUENCE [LARGE SCALE GENOMIC DNA]</scope>
    <source>
        <strain evidence="9 11">SEMIA 4013</strain>
    </source>
</reference>
<sequence>MAEPVIVVLVGVAALQDVLLALAIGSLACDAALAPPHGLSREPVLERRLASVRLASLFALVAAHSVYLWLQAAAMSGLPLVAARSELTAVVTQSHFGSVWLIALGGLLIAALGAASRAVAGRAAVVLGLGLYLAGKVGASHAADTGNFSVPEFVHWLHMYATAWWAGSVIMAMPILHLIATAPHDSESRHLAFAEHLSSSATVALACVIATGIYNATHVVARTSTPLLDTTYGRLLGIKIALVTLAAMLGALNRMVRLPRLRSARTFAANASAGRFDHAYLAIARAFDRTIALEALTLLLVLVVAAVLAHTSPFEG</sequence>
<evidence type="ECO:0000259" key="7">
    <source>
        <dbReference type="Pfam" id="PF05425"/>
    </source>
</evidence>
<keyword evidence="2" id="KW-1003">Cell membrane</keyword>
<dbReference type="PANTHER" id="PTHR34820">
    <property type="entry name" value="INNER MEMBRANE PROTEIN YEBZ"/>
    <property type="match status" value="1"/>
</dbReference>
<keyword evidence="8" id="KW-0614">Plasmid</keyword>
<dbReference type="GO" id="GO:0006825">
    <property type="term" value="P:copper ion transport"/>
    <property type="evidence" value="ECO:0007669"/>
    <property type="project" value="InterPro"/>
</dbReference>
<evidence type="ECO:0000256" key="6">
    <source>
        <dbReference type="SAM" id="Phobius"/>
    </source>
</evidence>
<comment type="subcellular location">
    <subcellularLocation>
        <location evidence="1">Cell membrane</location>
        <topology evidence="1">Multi-pass membrane protein</topology>
    </subcellularLocation>
</comment>
<feature type="transmembrane region" description="Helical" evidence="6">
    <location>
        <begin position="119"/>
        <end position="139"/>
    </location>
</feature>
<dbReference type="Pfam" id="PF05425">
    <property type="entry name" value="CopD"/>
    <property type="match status" value="1"/>
</dbReference>
<dbReference type="GO" id="GO:0005886">
    <property type="term" value="C:plasma membrane"/>
    <property type="evidence" value="ECO:0007669"/>
    <property type="project" value="UniProtKB-SubCell"/>
</dbReference>
<keyword evidence="5 6" id="KW-0472">Membrane</keyword>
<dbReference type="GeneID" id="66513421"/>
<keyword evidence="4 6" id="KW-1133">Transmembrane helix</keyword>
<feature type="transmembrane region" description="Helical" evidence="6">
    <location>
        <begin position="50"/>
        <end position="70"/>
    </location>
</feature>
<feature type="transmembrane region" description="Helical" evidence="6">
    <location>
        <begin position="234"/>
        <end position="252"/>
    </location>
</feature>
<organism evidence="9 11">
    <name type="scientific">Paraburkholderia fungorum</name>
    <dbReference type="NCBI Taxonomy" id="134537"/>
    <lineage>
        <taxon>Bacteria</taxon>
        <taxon>Pseudomonadati</taxon>
        <taxon>Pseudomonadota</taxon>
        <taxon>Betaproteobacteria</taxon>
        <taxon>Burkholderiales</taxon>
        <taxon>Burkholderiaceae</taxon>
        <taxon>Paraburkholderia</taxon>
    </lineage>
</organism>
<feature type="transmembrane region" description="Helical" evidence="6">
    <location>
        <begin position="291"/>
        <end position="310"/>
    </location>
</feature>
<feature type="transmembrane region" description="Helical" evidence="6">
    <location>
        <begin position="6"/>
        <end position="29"/>
    </location>
</feature>
<feature type="transmembrane region" description="Helical" evidence="6">
    <location>
        <begin position="159"/>
        <end position="179"/>
    </location>
</feature>
<accession>A0AAW3V2C4</accession>
<dbReference type="Proteomes" id="UP000518681">
    <property type="component" value="Unassembled WGS sequence"/>
</dbReference>
<dbReference type="RefSeq" id="WP_028197104.1">
    <property type="nucleotide sequence ID" value="NZ_CADFGE010000013.1"/>
</dbReference>
<evidence type="ECO:0000313" key="9">
    <source>
        <dbReference type="EMBL" id="MBB6205003.1"/>
    </source>
</evidence>